<reference evidence="10" key="1">
    <citation type="submission" date="2022-03" db="EMBL/GenBank/DDBJ databases">
        <authorList>
            <person name="Tunstrom K."/>
        </authorList>
    </citation>
    <scope>NUCLEOTIDE SEQUENCE</scope>
</reference>
<dbReference type="AlphaFoldDB" id="A0AAU9UAN3"/>
<dbReference type="EMBL" id="CAKOGL010000016">
    <property type="protein sequence ID" value="CAH2095967.1"/>
    <property type="molecule type" value="Genomic_DNA"/>
</dbReference>
<dbReference type="GO" id="GO:0008528">
    <property type="term" value="F:G protein-coupled peptide receptor activity"/>
    <property type="evidence" value="ECO:0007669"/>
    <property type="project" value="TreeGrafter"/>
</dbReference>
<comment type="similarity">
    <text evidence="2">Belongs to the G-protein coupled receptor 2 family. Mth subfamily.</text>
</comment>
<dbReference type="GO" id="GO:0005886">
    <property type="term" value="C:plasma membrane"/>
    <property type="evidence" value="ECO:0007669"/>
    <property type="project" value="TreeGrafter"/>
</dbReference>
<evidence type="ECO:0000256" key="8">
    <source>
        <dbReference type="SAM" id="SignalP"/>
    </source>
</evidence>
<dbReference type="InterPro" id="IPR036272">
    <property type="entry name" value="Methuselah_N_sf"/>
</dbReference>
<dbReference type="PANTHER" id="PTHR47154:SF2">
    <property type="entry name" value="G-PROTEIN COUPLED RECEPTOR MTH-RELATED"/>
    <property type="match status" value="1"/>
</dbReference>
<evidence type="ECO:0000256" key="2">
    <source>
        <dbReference type="ARBA" id="ARBA00008979"/>
    </source>
</evidence>
<sequence>MRAVIFLELICFLIVNGEEPCSDENSVELTSAKRSHDGFLEKDGVSYPPDYVYTKNVSGEIKTFGCVCNFKKCFRKCCPLGQVFFKNPFGKKCIENYDVIQAEGLNVSYINNFKGRINLNDTDKYMLFDELPCGGKVYIEDREKWFVQEVIKLLAILFYFYYTDYGMNKLIILIIMRVSG</sequence>
<keyword evidence="4" id="KW-1133">Transmembrane helix</keyword>
<evidence type="ECO:0000256" key="1">
    <source>
        <dbReference type="ARBA" id="ARBA00004127"/>
    </source>
</evidence>
<evidence type="ECO:0000256" key="6">
    <source>
        <dbReference type="ARBA" id="ARBA00023170"/>
    </source>
</evidence>
<dbReference type="GO" id="GO:0012505">
    <property type="term" value="C:endomembrane system"/>
    <property type="evidence" value="ECO:0007669"/>
    <property type="project" value="UniProtKB-SubCell"/>
</dbReference>
<keyword evidence="11" id="KW-1185">Reference proteome</keyword>
<feature type="domain" description="Methuselah N-terminal" evidence="9">
    <location>
        <begin position="58"/>
        <end position="143"/>
    </location>
</feature>
<feature type="chain" id="PRO_5043852141" description="Methuselah N-terminal domain-containing protein" evidence="8">
    <location>
        <begin position="18"/>
        <end position="180"/>
    </location>
</feature>
<evidence type="ECO:0000259" key="9">
    <source>
        <dbReference type="Pfam" id="PF06652"/>
    </source>
</evidence>
<keyword evidence="8" id="KW-0732">Signal</keyword>
<feature type="signal peptide" evidence="8">
    <location>
        <begin position="1"/>
        <end position="17"/>
    </location>
</feature>
<evidence type="ECO:0000256" key="7">
    <source>
        <dbReference type="ARBA" id="ARBA00023224"/>
    </source>
</evidence>
<evidence type="ECO:0000256" key="4">
    <source>
        <dbReference type="ARBA" id="ARBA00022989"/>
    </source>
</evidence>
<keyword evidence="5" id="KW-0297">G-protein coupled receptor</keyword>
<dbReference type="Proteomes" id="UP001153954">
    <property type="component" value="Unassembled WGS sequence"/>
</dbReference>
<dbReference type="Pfam" id="PF06652">
    <property type="entry name" value="Methuselah_N"/>
    <property type="match status" value="1"/>
</dbReference>
<comment type="caution">
    <text evidence="10">The sequence shown here is derived from an EMBL/GenBank/DDBJ whole genome shotgun (WGS) entry which is preliminary data.</text>
</comment>
<evidence type="ECO:0000256" key="5">
    <source>
        <dbReference type="ARBA" id="ARBA00023040"/>
    </source>
</evidence>
<proteinExistence type="inferred from homology"/>
<protein>
    <recommendedName>
        <fullName evidence="9">Methuselah N-terminal domain-containing protein</fullName>
    </recommendedName>
</protein>
<keyword evidence="6" id="KW-0675">Receptor</keyword>
<dbReference type="InterPro" id="IPR010596">
    <property type="entry name" value="Methuselah_N_dom"/>
</dbReference>
<keyword evidence="7" id="KW-0807">Transducer</keyword>
<accession>A0AAU9UAN3</accession>
<keyword evidence="4" id="KW-0472">Membrane</keyword>
<organism evidence="10 11">
    <name type="scientific">Euphydryas editha</name>
    <name type="common">Edith's checkerspot</name>
    <dbReference type="NCBI Taxonomy" id="104508"/>
    <lineage>
        <taxon>Eukaryota</taxon>
        <taxon>Metazoa</taxon>
        <taxon>Ecdysozoa</taxon>
        <taxon>Arthropoda</taxon>
        <taxon>Hexapoda</taxon>
        <taxon>Insecta</taxon>
        <taxon>Pterygota</taxon>
        <taxon>Neoptera</taxon>
        <taxon>Endopterygota</taxon>
        <taxon>Lepidoptera</taxon>
        <taxon>Glossata</taxon>
        <taxon>Ditrysia</taxon>
        <taxon>Papilionoidea</taxon>
        <taxon>Nymphalidae</taxon>
        <taxon>Nymphalinae</taxon>
        <taxon>Euphydryas</taxon>
    </lineage>
</organism>
<comment type="subcellular location">
    <subcellularLocation>
        <location evidence="1">Endomembrane system</location>
        <topology evidence="1">Multi-pass membrane protein</topology>
    </subcellularLocation>
</comment>
<dbReference type="SUPFAM" id="SSF63877">
    <property type="entry name" value="Methuselah ectodomain"/>
    <property type="match status" value="1"/>
</dbReference>
<name>A0AAU9UAN3_EUPED</name>
<evidence type="ECO:0000313" key="11">
    <source>
        <dbReference type="Proteomes" id="UP001153954"/>
    </source>
</evidence>
<keyword evidence="3" id="KW-0812">Transmembrane</keyword>
<dbReference type="PANTHER" id="PTHR47154">
    <property type="entry name" value="G-PROTEIN COUPLED RECEPTOR MTH-RELATED"/>
    <property type="match status" value="1"/>
</dbReference>
<gene>
    <name evidence="10" type="ORF">EEDITHA_LOCUS11356</name>
</gene>
<dbReference type="InterPro" id="IPR051384">
    <property type="entry name" value="Mth_GPCR"/>
</dbReference>
<evidence type="ECO:0000313" key="10">
    <source>
        <dbReference type="EMBL" id="CAH2095967.1"/>
    </source>
</evidence>
<evidence type="ECO:0000256" key="3">
    <source>
        <dbReference type="ARBA" id="ARBA00022692"/>
    </source>
</evidence>